<organism evidence="1 2">
    <name type="scientific">Neotoma lepida</name>
    <name type="common">Desert woodrat</name>
    <dbReference type="NCBI Taxonomy" id="56216"/>
    <lineage>
        <taxon>Eukaryota</taxon>
        <taxon>Metazoa</taxon>
        <taxon>Chordata</taxon>
        <taxon>Craniata</taxon>
        <taxon>Vertebrata</taxon>
        <taxon>Euteleostomi</taxon>
        <taxon>Mammalia</taxon>
        <taxon>Eutheria</taxon>
        <taxon>Euarchontoglires</taxon>
        <taxon>Glires</taxon>
        <taxon>Rodentia</taxon>
        <taxon>Myomorpha</taxon>
        <taxon>Muroidea</taxon>
        <taxon>Cricetidae</taxon>
        <taxon>Neotominae</taxon>
        <taxon>Neotoma</taxon>
    </lineage>
</organism>
<proteinExistence type="predicted"/>
<name>A0A1A6HKQ6_NEOLE</name>
<feature type="non-terminal residue" evidence="1">
    <location>
        <position position="217"/>
    </location>
</feature>
<dbReference type="AlphaFoldDB" id="A0A1A6HKQ6"/>
<dbReference type="Proteomes" id="UP000092124">
    <property type="component" value="Unassembled WGS sequence"/>
</dbReference>
<evidence type="ECO:0000313" key="1">
    <source>
        <dbReference type="EMBL" id="OBS78550.1"/>
    </source>
</evidence>
<feature type="non-terminal residue" evidence="1">
    <location>
        <position position="1"/>
    </location>
</feature>
<reference evidence="1 2" key="1">
    <citation type="submission" date="2016-06" db="EMBL/GenBank/DDBJ databases">
        <title>The Draft Genome Sequence and Annotation of the Desert Woodrat Neotoma lepida.</title>
        <authorList>
            <person name="Campbell M."/>
            <person name="Oakeson K.F."/>
            <person name="Yandell M."/>
            <person name="Halpert J.R."/>
            <person name="Dearing D."/>
        </authorList>
    </citation>
    <scope>NUCLEOTIDE SEQUENCE [LARGE SCALE GENOMIC DNA]</scope>
    <source>
        <strain evidence="1">417</strain>
        <tissue evidence="1">Liver</tissue>
    </source>
</reference>
<comment type="caution">
    <text evidence="1">The sequence shown here is derived from an EMBL/GenBank/DDBJ whole genome shotgun (WGS) entry which is preliminary data.</text>
</comment>
<sequence length="217" mass="25128">ALMAEMQMVNEMLQYLVQRPEDCLENIENTVKLYKDVLLHALEEIMAEHNPQYLIELDGNKSPEDLFMTVIERLKYLNLRRAAIITKLQSTEEEINDIIDTEELFRTISSYKLIGPRYRWQRSRWSRYCPVSLKDGNMISGSADFSVSCLLLRCVLSFLGKMYCLSSEETLRLFLLNPRPCLLPPMPLSPCKVFIFGPRSSGRTTLSNLIAEYFKGK</sequence>
<dbReference type="Gene3D" id="3.40.50.300">
    <property type="entry name" value="P-loop containing nucleotide triphosphate hydrolases"/>
    <property type="match status" value="1"/>
</dbReference>
<keyword evidence="2" id="KW-1185">Reference proteome</keyword>
<dbReference type="EMBL" id="LZPO01027413">
    <property type="protein sequence ID" value="OBS78550.1"/>
    <property type="molecule type" value="Genomic_DNA"/>
</dbReference>
<protein>
    <submittedName>
        <fullName evidence="1">Uncharacterized protein</fullName>
    </submittedName>
</protein>
<dbReference type="OrthoDB" id="439792at2759"/>
<evidence type="ECO:0000313" key="2">
    <source>
        <dbReference type="Proteomes" id="UP000092124"/>
    </source>
</evidence>
<dbReference type="InterPro" id="IPR027417">
    <property type="entry name" value="P-loop_NTPase"/>
</dbReference>
<dbReference type="STRING" id="56216.A0A1A6HKQ6"/>
<gene>
    <name evidence="1" type="ORF">A6R68_19059</name>
</gene>
<accession>A0A1A6HKQ6</accession>